<evidence type="ECO:0000313" key="2">
    <source>
        <dbReference type="Proteomes" id="UP001370490"/>
    </source>
</evidence>
<sequence length="796" mass="90517">MISHSYNIDAHTKSEELAAALQSATTPPKISAAISAVDSFLHRHSSDQLRWFFSLTFPTLISKLLGFDSSSSSSSSSPSSSAAAISYSQKIQPPAAWIDIADSDISSKIFNLFSPSGVLISSISAVDRQNLVNYIFPVERLPEWVRFMLQGKQDCRILPELFPLFKSRLKEDSIKSGFYQVRLNVFEYYMFWFAYYPVCRGNNENKDSSTARKTRKFRLENWTTSISGFVGTTRKGSEQKCEWSLYVKLLYTYLRAFVPLQDLNAHRPCRSSLLHYSNDYDGSIYLKAEFLVYTFVNFWLIDNDFSPLPVNVCKEFGVSFPLRSVLGEMLPTPGLGEVVKLVVKYLNSSIMVTEGYDPVEYSGDSRLRVMGSFEFGKSRDVASVYSAVGFVGSWNSLIQRPLYRFILRTFLFFPLGTSLRNASDVFSLWVSYIEPWLSSLDEFVKLDAIVDGSNKKAREEDLHSQSHGYSSLWEGYVLSNYLFYTSLVMHFIGFANKFLHIDPEVIVQMVLKVMNILTSSKELVDLIKNVDAAFHLVPSGGKTMLNSAYRFIPQICQQLEDWEDGLCESDADGSFLHENWNKDLRLFADAEDGGKQLLQLFILRVESELRGISGDNLSHNLQCLDSLKNQVCCLFGESFTRPILIMPETKEGLRSRHEVFKPRKVGYGRVPDVKYKGDWMKRPISDDEVAWLAKLLVHLSSWLNENLGLNQEERSHVDPTWSYVEVPHDVCGSTETTKFIFSAICSYLLMLGATATKFMRKHDVRVNLRLLASKKLVMVFLTVSICWLLKRAIGLC</sequence>
<gene>
    <name evidence="1" type="ORF">RJ641_035305</name>
</gene>
<protein>
    <recommendedName>
        <fullName evidence="3">Sphingomyelin phosphodiesterase</fullName>
    </recommendedName>
</protein>
<dbReference type="Proteomes" id="UP001370490">
    <property type="component" value="Unassembled WGS sequence"/>
</dbReference>
<organism evidence="1 2">
    <name type="scientific">Dillenia turbinata</name>
    <dbReference type="NCBI Taxonomy" id="194707"/>
    <lineage>
        <taxon>Eukaryota</taxon>
        <taxon>Viridiplantae</taxon>
        <taxon>Streptophyta</taxon>
        <taxon>Embryophyta</taxon>
        <taxon>Tracheophyta</taxon>
        <taxon>Spermatophyta</taxon>
        <taxon>Magnoliopsida</taxon>
        <taxon>eudicotyledons</taxon>
        <taxon>Gunneridae</taxon>
        <taxon>Pentapetalae</taxon>
        <taxon>Dilleniales</taxon>
        <taxon>Dilleniaceae</taxon>
        <taxon>Dillenia</taxon>
    </lineage>
</organism>
<dbReference type="PANTHER" id="PTHR31801:SF1">
    <property type="entry name" value="SPHINGOMYELIN PHOSPHODIESTERASE"/>
    <property type="match status" value="1"/>
</dbReference>
<dbReference type="AlphaFoldDB" id="A0AAN8VJD2"/>
<evidence type="ECO:0000313" key="1">
    <source>
        <dbReference type="EMBL" id="KAK6935150.1"/>
    </source>
</evidence>
<proteinExistence type="predicted"/>
<accession>A0AAN8VJD2</accession>
<comment type="caution">
    <text evidence="1">The sequence shown here is derived from an EMBL/GenBank/DDBJ whole genome shotgun (WGS) entry which is preliminary data.</text>
</comment>
<dbReference type="PANTHER" id="PTHR31801">
    <property type="entry name" value="ALTERED INHERITANCE OF MITOCHONDRIA PROTEIN 24, MITOCHONDRIAL"/>
    <property type="match status" value="1"/>
</dbReference>
<name>A0AAN8VJD2_9MAGN</name>
<evidence type="ECO:0008006" key="3">
    <source>
        <dbReference type="Google" id="ProtNLM"/>
    </source>
</evidence>
<reference evidence="1 2" key="1">
    <citation type="submission" date="2023-12" db="EMBL/GenBank/DDBJ databases">
        <title>A high-quality genome assembly for Dillenia turbinata (Dilleniales).</title>
        <authorList>
            <person name="Chanderbali A."/>
        </authorList>
    </citation>
    <scope>NUCLEOTIDE SEQUENCE [LARGE SCALE GENOMIC DNA]</scope>
    <source>
        <strain evidence="1">LSX21</strain>
        <tissue evidence="1">Leaf</tissue>
    </source>
</reference>
<keyword evidence="2" id="KW-1185">Reference proteome</keyword>
<dbReference type="EMBL" id="JBAMMX010000008">
    <property type="protein sequence ID" value="KAK6935150.1"/>
    <property type="molecule type" value="Genomic_DNA"/>
</dbReference>